<keyword evidence="4 6" id="KW-0472">Membrane</keyword>
<feature type="non-terminal residue" evidence="8">
    <location>
        <position position="204"/>
    </location>
</feature>
<feature type="transmembrane region" description="Helical" evidence="6">
    <location>
        <begin position="54"/>
        <end position="77"/>
    </location>
</feature>
<sequence length="204" mass="22796">GVGRHIWDVPYSNFQKFIQTGIAGGATYTISTIFTKVSILQLYIRLSVHQSFRVVAYIVIFYTAAYNIIAAAAALYYCRPIRKYWDFATPGTCINMGAAYLANAALNAAADVIILLMPIWLLRDLHLPRMQKIGTTLVLMTGSFVCAVSIVRLAVIPSGMKDPDITWRYVPNLIWCIIEMYTGIVCACLPSFKALAKHHLPRIF</sequence>
<keyword evidence="2 6" id="KW-0812">Transmembrane</keyword>
<evidence type="ECO:0000256" key="1">
    <source>
        <dbReference type="ARBA" id="ARBA00004141"/>
    </source>
</evidence>
<dbReference type="InterPro" id="IPR052337">
    <property type="entry name" value="SAT4-like"/>
</dbReference>
<feature type="domain" description="Rhodopsin" evidence="7">
    <location>
        <begin position="1"/>
        <end position="197"/>
    </location>
</feature>
<comment type="similarity">
    <text evidence="5">Belongs to the SAT4 family.</text>
</comment>
<evidence type="ECO:0000256" key="2">
    <source>
        <dbReference type="ARBA" id="ARBA00022692"/>
    </source>
</evidence>
<dbReference type="EMBL" id="ML994619">
    <property type="protein sequence ID" value="KAF2190056.1"/>
    <property type="molecule type" value="Genomic_DNA"/>
</dbReference>
<organism evidence="8 9">
    <name type="scientific">Zopfia rhizophila CBS 207.26</name>
    <dbReference type="NCBI Taxonomy" id="1314779"/>
    <lineage>
        <taxon>Eukaryota</taxon>
        <taxon>Fungi</taxon>
        <taxon>Dikarya</taxon>
        <taxon>Ascomycota</taxon>
        <taxon>Pezizomycotina</taxon>
        <taxon>Dothideomycetes</taxon>
        <taxon>Dothideomycetes incertae sedis</taxon>
        <taxon>Zopfiaceae</taxon>
        <taxon>Zopfia</taxon>
    </lineage>
</organism>
<dbReference type="Pfam" id="PF20684">
    <property type="entry name" value="Fung_rhodopsin"/>
    <property type="match status" value="1"/>
</dbReference>
<keyword evidence="3 6" id="KW-1133">Transmembrane helix</keyword>
<feature type="transmembrane region" description="Helical" evidence="6">
    <location>
        <begin position="97"/>
        <end position="121"/>
    </location>
</feature>
<dbReference type="GO" id="GO:0016020">
    <property type="term" value="C:membrane"/>
    <property type="evidence" value="ECO:0007669"/>
    <property type="project" value="UniProtKB-SubCell"/>
</dbReference>
<evidence type="ECO:0000256" key="6">
    <source>
        <dbReference type="SAM" id="Phobius"/>
    </source>
</evidence>
<dbReference type="InterPro" id="IPR049326">
    <property type="entry name" value="Rhodopsin_dom_fungi"/>
</dbReference>
<evidence type="ECO:0000313" key="8">
    <source>
        <dbReference type="EMBL" id="KAF2190056.1"/>
    </source>
</evidence>
<accession>A0A6A6EJG7</accession>
<dbReference type="AlphaFoldDB" id="A0A6A6EJG7"/>
<evidence type="ECO:0000256" key="3">
    <source>
        <dbReference type="ARBA" id="ARBA00022989"/>
    </source>
</evidence>
<evidence type="ECO:0000256" key="5">
    <source>
        <dbReference type="ARBA" id="ARBA00038359"/>
    </source>
</evidence>
<dbReference type="PANTHER" id="PTHR33048:SF47">
    <property type="entry name" value="INTEGRAL MEMBRANE PROTEIN-RELATED"/>
    <property type="match status" value="1"/>
</dbReference>
<evidence type="ECO:0000313" key="9">
    <source>
        <dbReference type="Proteomes" id="UP000800200"/>
    </source>
</evidence>
<gene>
    <name evidence="8" type="ORF">K469DRAFT_536332</name>
</gene>
<dbReference type="Proteomes" id="UP000800200">
    <property type="component" value="Unassembled WGS sequence"/>
</dbReference>
<evidence type="ECO:0000259" key="7">
    <source>
        <dbReference type="Pfam" id="PF20684"/>
    </source>
</evidence>
<feature type="non-terminal residue" evidence="8">
    <location>
        <position position="1"/>
    </location>
</feature>
<protein>
    <recommendedName>
        <fullName evidence="7">Rhodopsin domain-containing protein</fullName>
    </recommendedName>
</protein>
<dbReference type="OrthoDB" id="444631at2759"/>
<dbReference type="PANTHER" id="PTHR33048">
    <property type="entry name" value="PTH11-LIKE INTEGRAL MEMBRANE PROTEIN (AFU_ORTHOLOGUE AFUA_5G11245)"/>
    <property type="match status" value="1"/>
</dbReference>
<evidence type="ECO:0000256" key="4">
    <source>
        <dbReference type="ARBA" id="ARBA00023136"/>
    </source>
</evidence>
<feature type="transmembrane region" description="Helical" evidence="6">
    <location>
        <begin position="17"/>
        <end position="42"/>
    </location>
</feature>
<keyword evidence="9" id="KW-1185">Reference proteome</keyword>
<comment type="subcellular location">
    <subcellularLocation>
        <location evidence="1">Membrane</location>
        <topology evidence="1">Multi-pass membrane protein</topology>
    </subcellularLocation>
</comment>
<feature type="transmembrane region" description="Helical" evidence="6">
    <location>
        <begin position="169"/>
        <end position="192"/>
    </location>
</feature>
<feature type="transmembrane region" description="Helical" evidence="6">
    <location>
        <begin position="133"/>
        <end position="157"/>
    </location>
</feature>
<proteinExistence type="inferred from homology"/>
<reference evidence="8" key="1">
    <citation type="journal article" date="2020" name="Stud. Mycol.">
        <title>101 Dothideomycetes genomes: a test case for predicting lifestyles and emergence of pathogens.</title>
        <authorList>
            <person name="Haridas S."/>
            <person name="Albert R."/>
            <person name="Binder M."/>
            <person name="Bloem J."/>
            <person name="Labutti K."/>
            <person name="Salamov A."/>
            <person name="Andreopoulos B."/>
            <person name="Baker S."/>
            <person name="Barry K."/>
            <person name="Bills G."/>
            <person name="Bluhm B."/>
            <person name="Cannon C."/>
            <person name="Castanera R."/>
            <person name="Culley D."/>
            <person name="Daum C."/>
            <person name="Ezra D."/>
            <person name="Gonzalez J."/>
            <person name="Henrissat B."/>
            <person name="Kuo A."/>
            <person name="Liang C."/>
            <person name="Lipzen A."/>
            <person name="Lutzoni F."/>
            <person name="Magnuson J."/>
            <person name="Mondo S."/>
            <person name="Nolan M."/>
            <person name="Ohm R."/>
            <person name="Pangilinan J."/>
            <person name="Park H.-J."/>
            <person name="Ramirez L."/>
            <person name="Alfaro M."/>
            <person name="Sun H."/>
            <person name="Tritt A."/>
            <person name="Yoshinaga Y."/>
            <person name="Zwiers L.-H."/>
            <person name="Turgeon B."/>
            <person name="Goodwin S."/>
            <person name="Spatafora J."/>
            <person name="Crous P."/>
            <person name="Grigoriev I."/>
        </authorList>
    </citation>
    <scope>NUCLEOTIDE SEQUENCE</scope>
    <source>
        <strain evidence="8">CBS 207.26</strain>
    </source>
</reference>
<name>A0A6A6EJG7_9PEZI</name>